<comment type="caution">
    <text evidence="3">The sequence shown here is derived from an EMBL/GenBank/DDBJ whole genome shotgun (WGS) entry which is preliminary data.</text>
</comment>
<dbReference type="InterPro" id="IPR012337">
    <property type="entry name" value="RNaseH-like_sf"/>
</dbReference>
<dbReference type="Pfam" id="PF00075">
    <property type="entry name" value="RNase_H"/>
    <property type="match status" value="1"/>
</dbReference>
<evidence type="ECO:0000313" key="3">
    <source>
        <dbReference type="EMBL" id="KAL1247998.1"/>
    </source>
</evidence>
<name>A0ABR3L8Y6_9TELE</name>
<dbReference type="PROSITE" id="PS50879">
    <property type="entry name" value="RNASE_H_1"/>
    <property type="match status" value="1"/>
</dbReference>
<protein>
    <recommendedName>
        <fullName evidence="2">RNase H type-1 domain-containing protein</fullName>
    </recommendedName>
</protein>
<proteinExistence type="predicted"/>
<dbReference type="PANTHER" id="PTHR33064">
    <property type="entry name" value="POL PROTEIN"/>
    <property type="match status" value="1"/>
</dbReference>
<feature type="region of interest" description="Disordered" evidence="1">
    <location>
        <begin position="445"/>
        <end position="502"/>
    </location>
</feature>
<evidence type="ECO:0000256" key="1">
    <source>
        <dbReference type="SAM" id="MobiDB-lite"/>
    </source>
</evidence>
<dbReference type="InterPro" id="IPR002156">
    <property type="entry name" value="RNaseH_domain"/>
</dbReference>
<dbReference type="Gene3D" id="3.30.420.10">
    <property type="entry name" value="Ribonuclease H-like superfamily/Ribonuclease H"/>
    <property type="match status" value="1"/>
</dbReference>
<feature type="domain" description="RNase H type-1" evidence="2">
    <location>
        <begin position="305"/>
        <end position="468"/>
    </location>
</feature>
<dbReference type="Proteomes" id="UP001558613">
    <property type="component" value="Unassembled WGS sequence"/>
</dbReference>
<dbReference type="PANTHER" id="PTHR33064:SF37">
    <property type="entry name" value="RIBONUCLEASE H"/>
    <property type="match status" value="1"/>
</dbReference>
<evidence type="ECO:0000259" key="2">
    <source>
        <dbReference type="PROSITE" id="PS50879"/>
    </source>
</evidence>
<reference evidence="3 4" key="1">
    <citation type="submission" date="2023-09" db="EMBL/GenBank/DDBJ databases">
        <authorList>
            <person name="Wang M."/>
        </authorList>
    </citation>
    <scope>NUCLEOTIDE SEQUENCE [LARGE SCALE GENOMIC DNA]</scope>
    <source>
        <strain evidence="3">GT-2023</strain>
        <tissue evidence="3">Liver</tissue>
    </source>
</reference>
<sequence length="502" mass="56982">MSLVQPVYISPMDFYPLLIGKDLLDRFEPLMDFKQLKIWAQVREPLPFPTANPAKVHCQVTEGSLFGLTCGGAKLSTTHWPISSCHNATVEELYLGFEAQVQQILRNADAIQDETDLKKLRQILYQYKASFAKDSLDCRLTNLHTVRIPSHPNAPPTFVKQYKIPIASHEPVQEIIDSMLEKGIIRPCNSTYSAPIWPVLKPNGKWRPTIDYRKLNQQASGFWTIPVHLEDQHKLAFTFSNRQYTFNTLWLRVWPTLTLRRSSISKLDFPTTASALVCINDTIKTKEWSLMPAKHCSHPNSSIQTVRKPCSALYGQSNYIGAQKVIIETCHQPVTFLNSQRIRDGVVTNARIATWLIALQGRDIEARYAQNQIQIAATHNIKELLICTDSNYARLSFTCHLPSWIRNGYRTANNKPVKHQHLFQACNAITREHDMLVYWKKVKGHSRQPGRDKDFNDQTDALAKAPQPTTPSVVAVTRSRRLAAPTEPASQAVSLAPQIAKR</sequence>
<evidence type="ECO:0000313" key="4">
    <source>
        <dbReference type="Proteomes" id="UP001558613"/>
    </source>
</evidence>
<dbReference type="InterPro" id="IPR051320">
    <property type="entry name" value="Viral_Replic_Matur_Polypro"/>
</dbReference>
<dbReference type="SUPFAM" id="SSF56672">
    <property type="entry name" value="DNA/RNA polymerases"/>
    <property type="match status" value="1"/>
</dbReference>
<dbReference type="InterPro" id="IPR043502">
    <property type="entry name" value="DNA/RNA_pol_sf"/>
</dbReference>
<accession>A0ABR3L8Y6</accession>
<dbReference type="SUPFAM" id="SSF53098">
    <property type="entry name" value="Ribonuclease H-like"/>
    <property type="match status" value="1"/>
</dbReference>
<dbReference type="InterPro" id="IPR036397">
    <property type="entry name" value="RNaseH_sf"/>
</dbReference>
<keyword evidence="4" id="KW-1185">Reference proteome</keyword>
<organism evidence="3 4">
    <name type="scientific">Cirrhinus molitorella</name>
    <name type="common">mud carp</name>
    <dbReference type="NCBI Taxonomy" id="172907"/>
    <lineage>
        <taxon>Eukaryota</taxon>
        <taxon>Metazoa</taxon>
        <taxon>Chordata</taxon>
        <taxon>Craniata</taxon>
        <taxon>Vertebrata</taxon>
        <taxon>Euteleostomi</taxon>
        <taxon>Actinopterygii</taxon>
        <taxon>Neopterygii</taxon>
        <taxon>Teleostei</taxon>
        <taxon>Ostariophysi</taxon>
        <taxon>Cypriniformes</taxon>
        <taxon>Cyprinidae</taxon>
        <taxon>Labeoninae</taxon>
        <taxon>Labeonini</taxon>
        <taxon>Cirrhinus</taxon>
    </lineage>
</organism>
<dbReference type="Gene3D" id="3.10.10.10">
    <property type="entry name" value="HIV Type 1 Reverse Transcriptase, subunit A, domain 1"/>
    <property type="match status" value="1"/>
</dbReference>
<dbReference type="EMBL" id="JAYMGO010000025">
    <property type="protein sequence ID" value="KAL1247998.1"/>
    <property type="molecule type" value="Genomic_DNA"/>
</dbReference>
<gene>
    <name evidence="3" type="ORF">QQF64_023374</name>
</gene>